<evidence type="ECO:0000313" key="1">
    <source>
        <dbReference type="EMBL" id="UMM25504.1"/>
    </source>
</evidence>
<name>A0AAE9EJX2_CAEBR</name>
<proteinExistence type="predicted"/>
<dbReference type="AlphaFoldDB" id="A0AAE9EJX2"/>
<sequence>MVRIPRSKRYRKHILAKGLNLESIFKDGTCLEYSSNNLGASIPTHGTEFIRLFGISFAAQLASGSLPTDVVSWSRQRLCEANGQKRVAITNFKKLP</sequence>
<gene>
    <name evidence="1" type="ORF">L5515_005305</name>
</gene>
<keyword evidence="2" id="KW-1185">Reference proteome</keyword>
<dbReference type="EMBL" id="CP092622">
    <property type="protein sequence ID" value="UMM25504.1"/>
    <property type="molecule type" value="Genomic_DNA"/>
</dbReference>
<protein>
    <submittedName>
        <fullName evidence="1">Uncharacterized protein</fullName>
    </submittedName>
</protein>
<organism evidence="1 2">
    <name type="scientific">Caenorhabditis briggsae</name>
    <dbReference type="NCBI Taxonomy" id="6238"/>
    <lineage>
        <taxon>Eukaryota</taxon>
        <taxon>Metazoa</taxon>
        <taxon>Ecdysozoa</taxon>
        <taxon>Nematoda</taxon>
        <taxon>Chromadorea</taxon>
        <taxon>Rhabditida</taxon>
        <taxon>Rhabditina</taxon>
        <taxon>Rhabditomorpha</taxon>
        <taxon>Rhabditoidea</taxon>
        <taxon>Rhabditidae</taxon>
        <taxon>Peloderinae</taxon>
        <taxon>Caenorhabditis</taxon>
    </lineage>
</organism>
<accession>A0AAE9EJX2</accession>
<evidence type="ECO:0000313" key="2">
    <source>
        <dbReference type="Proteomes" id="UP000829354"/>
    </source>
</evidence>
<dbReference type="Proteomes" id="UP000829354">
    <property type="component" value="Chromosome III"/>
</dbReference>
<reference evidence="1 2" key="1">
    <citation type="submission" date="2022-04" db="EMBL/GenBank/DDBJ databases">
        <title>Chromosome-level reference genomes for two strains of Caenorhabditis briggsae: an improved platform for comparative genomics.</title>
        <authorList>
            <person name="Stevens L."/>
            <person name="Andersen E."/>
        </authorList>
    </citation>
    <scope>NUCLEOTIDE SEQUENCE [LARGE SCALE GENOMIC DNA]</scope>
    <source>
        <strain evidence="1">VX34</strain>
        <tissue evidence="1">Whole-organism</tissue>
    </source>
</reference>